<dbReference type="FunFam" id="3.30.160.60:FF:000624">
    <property type="entry name" value="zinc finger protein 697"/>
    <property type="match status" value="1"/>
</dbReference>
<keyword evidence="10" id="KW-1185">Reference proteome</keyword>
<evidence type="ECO:0000256" key="7">
    <source>
        <dbReference type="PROSITE-ProRule" id="PRU00042"/>
    </source>
</evidence>
<dbReference type="PROSITE" id="PS00028">
    <property type="entry name" value="ZINC_FINGER_C2H2_1"/>
    <property type="match status" value="1"/>
</dbReference>
<protein>
    <recommendedName>
        <fullName evidence="8">C2H2-type domain-containing protein</fullName>
    </recommendedName>
</protein>
<evidence type="ECO:0000259" key="8">
    <source>
        <dbReference type="PROSITE" id="PS50157"/>
    </source>
</evidence>
<dbReference type="InterPro" id="IPR036236">
    <property type="entry name" value="Znf_C2H2_sf"/>
</dbReference>
<dbReference type="AlphaFoldDB" id="A0AAV4XDP2"/>
<comment type="caution">
    <text evidence="9">The sequence shown here is derived from an EMBL/GenBank/DDBJ whole genome shotgun (WGS) entry which is preliminary data.</text>
</comment>
<dbReference type="GO" id="GO:0005634">
    <property type="term" value="C:nucleus"/>
    <property type="evidence" value="ECO:0007669"/>
    <property type="project" value="UniProtKB-SubCell"/>
</dbReference>
<dbReference type="SUPFAM" id="SSF57667">
    <property type="entry name" value="beta-beta-alpha zinc fingers"/>
    <property type="match status" value="1"/>
</dbReference>
<dbReference type="PANTHER" id="PTHR23226:SF416">
    <property type="entry name" value="FI01424P"/>
    <property type="match status" value="1"/>
</dbReference>
<organism evidence="9 10">
    <name type="scientific">Caerostris extrusa</name>
    <name type="common">Bark spider</name>
    <name type="synonym">Caerostris bankana</name>
    <dbReference type="NCBI Taxonomy" id="172846"/>
    <lineage>
        <taxon>Eukaryota</taxon>
        <taxon>Metazoa</taxon>
        <taxon>Ecdysozoa</taxon>
        <taxon>Arthropoda</taxon>
        <taxon>Chelicerata</taxon>
        <taxon>Arachnida</taxon>
        <taxon>Araneae</taxon>
        <taxon>Araneomorphae</taxon>
        <taxon>Entelegynae</taxon>
        <taxon>Araneoidea</taxon>
        <taxon>Araneidae</taxon>
        <taxon>Caerostris</taxon>
    </lineage>
</organism>
<keyword evidence="5" id="KW-0862">Zinc</keyword>
<comment type="subcellular location">
    <subcellularLocation>
        <location evidence="1">Nucleus</location>
    </subcellularLocation>
</comment>
<dbReference type="GO" id="GO:0000978">
    <property type="term" value="F:RNA polymerase II cis-regulatory region sequence-specific DNA binding"/>
    <property type="evidence" value="ECO:0007669"/>
    <property type="project" value="TreeGrafter"/>
</dbReference>
<evidence type="ECO:0000256" key="5">
    <source>
        <dbReference type="ARBA" id="ARBA00022833"/>
    </source>
</evidence>
<evidence type="ECO:0000256" key="6">
    <source>
        <dbReference type="ARBA" id="ARBA00023242"/>
    </source>
</evidence>
<evidence type="ECO:0000256" key="1">
    <source>
        <dbReference type="ARBA" id="ARBA00004123"/>
    </source>
</evidence>
<name>A0AAV4XDP2_CAEEX</name>
<dbReference type="Gene3D" id="3.30.160.60">
    <property type="entry name" value="Classic Zinc Finger"/>
    <property type="match status" value="1"/>
</dbReference>
<keyword evidence="3" id="KW-0677">Repeat</keyword>
<dbReference type="PROSITE" id="PS50157">
    <property type="entry name" value="ZINC_FINGER_C2H2_2"/>
    <property type="match status" value="1"/>
</dbReference>
<evidence type="ECO:0000313" key="9">
    <source>
        <dbReference type="EMBL" id="GIY92114.1"/>
    </source>
</evidence>
<dbReference type="InterPro" id="IPR013087">
    <property type="entry name" value="Znf_C2H2_type"/>
</dbReference>
<keyword evidence="4 7" id="KW-0863">Zinc-finger</keyword>
<dbReference type="EMBL" id="BPLR01000097">
    <property type="protein sequence ID" value="GIY92114.1"/>
    <property type="molecule type" value="Genomic_DNA"/>
</dbReference>
<dbReference type="PANTHER" id="PTHR23226">
    <property type="entry name" value="ZINC FINGER AND SCAN DOMAIN-CONTAINING"/>
    <property type="match status" value="1"/>
</dbReference>
<dbReference type="SMART" id="SM00355">
    <property type="entry name" value="ZnF_C2H2"/>
    <property type="match status" value="2"/>
</dbReference>
<dbReference type="Proteomes" id="UP001054945">
    <property type="component" value="Unassembled WGS sequence"/>
</dbReference>
<evidence type="ECO:0000256" key="3">
    <source>
        <dbReference type="ARBA" id="ARBA00022737"/>
    </source>
</evidence>
<keyword evidence="6" id="KW-0539">Nucleus</keyword>
<evidence type="ECO:0000256" key="4">
    <source>
        <dbReference type="ARBA" id="ARBA00022771"/>
    </source>
</evidence>
<gene>
    <name evidence="9" type="ORF">CEXT_35181</name>
</gene>
<accession>A0AAV4XDP2</accession>
<reference evidence="9 10" key="1">
    <citation type="submission" date="2021-06" db="EMBL/GenBank/DDBJ databases">
        <title>Caerostris extrusa draft genome.</title>
        <authorList>
            <person name="Kono N."/>
            <person name="Arakawa K."/>
        </authorList>
    </citation>
    <scope>NUCLEOTIDE SEQUENCE [LARGE SCALE GENOMIC DNA]</scope>
</reference>
<evidence type="ECO:0000256" key="2">
    <source>
        <dbReference type="ARBA" id="ARBA00022723"/>
    </source>
</evidence>
<dbReference type="GO" id="GO:0000981">
    <property type="term" value="F:DNA-binding transcription factor activity, RNA polymerase II-specific"/>
    <property type="evidence" value="ECO:0007669"/>
    <property type="project" value="TreeGrafter"/>
</dbReference>
<keyword evidence="2" id="KW-0479">Metal-binding</keyword>
<feature type="domain" description="C2H2-type" evidence="8">
    <location>
        <begin position="9"/>
        <end position="36"/>
    </location>
</feature>
<evidence type="ECO:0000313" key="10">
    <source>
        <dbReference type="Proteomes" id="UP001054945"/>
    </source>
</evidence>
<dbReference type="GO" id="GO:0008270">
    <property type="term" value="F:zinc ion binding"/>
    <property type="evidence" value="ECO:0007669"/>
    <property type="project" value="UniProtKB-KW"/>
</dbReference>
<sequence length="127" mass="14549">MVHNGERPHVCQDCGKAFGRKGHLSQHKKTHKEKPFCCKECRRSFKCENDFERHKQIVLFECKDFILYRSNCSNSAKYLDSASKNLSSMWIKVLVLFGDDDLGRSSAASTHGILVGIHTKESFQKNI</sequence>
<proteinExistence type="predicted"/>